<proteinExistence type="predicted"/>
<evidence type="ECO:0000313" key="1">
    <source>
        <dbReference type="EMBL" id="KAH7867085.1"/>
    </source>
</evidence>
<comment type="caution">
    <text evidence="1">The sequence shown here is derived from an EMBL/GenBank/DDBJ whole genome shotgun (WGS) entry which is preliminary data.</text>
</comment>
<keyword evidence="2" id="KW-1185">Reference proteome</keyword>
<accession>A0ACB7ZNF2</accession>
<sequence length="358" mass="40602">MGERSGSECSKTISPSNSEQNDEHEFDSSEENDQKENKVCNKANRDGSSSSNSTVDEFEKKGASVRPYVRSKMPRLRWTPDLHLRFVQAVGRIGGPDRATPKLVLQLMNIKGLNIAHVKSHLQMFRSKKINDAGQVIKDHKYLAEGGDRNIYNLSQLTMLQGFNQRHYSNFRYGDQASWSGDEIWANNSFRGRSKFDDERLGMYGTFGERIFGSSYNNMANRELHRSISFLNEKQTWRKNDPKTEFRSFHDSLTTQSREKEPTNVLSSTHLGLNTTSVGEQVGEKRKASACDIDLNLSLGLVSESNESQVKEDEDEDENKLSLCLYPSSFSSKISRMKLEGDRRGENGRTTSTLDLTI</sequence>
<evidence type="ECO:0000313" key="2">
    <source>
        <dbReference type="Proteomes" id="UP000828048"/>
    </source>
</evidence>
<name>A0ACB7ZNF2_9ERIC</name>
<dbReference type="EMBL" id="CM037159">
    <property type="protein sequence ID" value="KAH7867085.1"/>
    <property type="molecule type" value="Genomic_DNA"/>
</dbReference>
<organism evidence="1 2">
    <name type="scientific">Vaccinium darrowii</name>
    <dbReference type="NCBI Taxonomy" id="229202"/>
    <lineage>
        <taxon>Eukaryota</taxon>
        <taxon>Viridiplantae</taxon>
        <taxon>Streptophyta</taxon>
        <taxon>Embryophyta</taxon>
        <taxon>Tracheophyta</taxon>
        <taxon>Spermatophyta</taxon>
        <taxon>Magnoliopsida</taxon>
        <taxon>eudicotyledons</taxon>
        <taxon>Gunneridae</taxon>
        <taxon>Pentapetalae</taxon>
        <taxon>asterids</taxon>
        <taxon>Ericales</taxon>
        <taxon>Ericaceae</taxon>
        <taxon>Vaccinioideae</taxon>
        <taxon>Vaccinieae</taxon>
        <taxon>Vaccinium</taxon>
    </lineage>
</organism>
<reference evidence="1 2" key="1">
    <citation type="journal article" date="2021" name="Hortic Res">
        <title>High-quality reference genome and annotation aids understanding of berry development for evergreen blueberry (Vaccinium darrowii).</title>
        <authorList>
            <person name="Yu J."/>
            <person name="Hulse-Kemp A.M."/>
            <person name="Babiker E."/>
            <person name="Staton M."/>
        </authorList>
    </citation>
    <scope>NUCLEOTIDE SEQUENCE [LARGE SCALE GENOMIC DNA]</scope>
    <source>
        <strain evidence="2">cv. NJ 8807/NJ 8810</strain>
        <tissue evidence="1">Young leaf</tissue>
    </source>
</reference>
<dbReference type="Proteomes" id="UP000828048">
    <property type="component" value="Chromosome 9"/>
</dbReference>
<gene>
    <name evidence="1" type="ORF">Vadar_028685</name>
</gene>
<protein>
    <submittedName>
        <fullName evidence="1">Uncharacterized protein</fullName>
    </submittedName>
</protein>